<dbReference type="InterPro" id="IPR057080">
    <property type="entry name" value="PH_SMPa"/>
</dbReference>
<evidence type="ECO:0000256" key="9">
    <source>
        <dbReference type="SAM" id="MobiDB-lite"/>
    </source>
</evidence>
<evidence type="ECO:0000256" key="3">
    <source>
        <dbReference type="ARBA" id="ARBA00022692"/>
    </source>
</evidence>
<feature type="compositionally biased region" description="Basic and acidic residues" evidence="9">
    <location>
        <begin position="758"/>
        <end position="791"/>
    </location>
</feature>
<evidence type="ECO:0000256" key="10">
    <source>
        <dbReference type="SAM" id="Phobius"/>
    </source>
</evidence>
<name>A0A2P2MPT3_RHIMU</name>
<keyword evidence="2" id="KW-0813">Transport</keyword>
<dbReference type="GO" id="GO:0006869">
    <property type="term" value="P:lipid transport"/>
    <property type="evidence" value="ECO:0007669"/>
    <property type="project" value="UniProtKB-KW"/>
</dbReference>
<evidence type="ECO:0000256" key="7">
    <source>
        <dbReference type="ARBA" id="ARBA00023121"/>
    </source>
</evidence>
<keyword evidence="4" id="KW-0256">Endoplasmic reticulum</keyword>
<feature type="compositionally biased region" description="Polar residues" evidence="9">
    <location>
        <begin position="667"/>
        <end position="677"/>
    </location>
</feature>
<keyword evidence="3 10" id="KW-0812">Transmembrane</keyword>
<proteinExistence type="predicted"/>
<evidence type="ECO:0000256" key="1">
    <source>
        <dbReference type="ARBA" id="ARBA00004586"/>
    </source>
</evidence>
<keyword evidence="7" id="KW-0446">Lipid-binding</keyword>
<keyword evidence="5 10" id="KW-1133">Transmembrane helix</keyword>
<dbReference type="EMBL" id="GGEC01051757">
    <property type="protein sequence ID" value="MBX32241.1"/>
    <property type="molecule type" value="Transcribed_RNA"/>
</dbReference>
<feature type="region of interest" description="Disordered" evidence="9">
    <location>
        <begin position="742"/>
        <end position="791"/>
    </location>
</feature>
<feature type="region of interest" description="Disordered" evidence="9">
    <location>
        <begin position="652"/>
        <end position="702"/>
    </location>
</feature>
<dbReference type="InterPro" id="IPR031468">
    <property type="entry name" value="SMP_LBD"/>
</dbReference>
<dbReference type="PROSITE" id="PS51847">
    <property type="entry name" value="SMP"/>
    <property type="match status" value="1"/>
</dbReference>
<evidence type="ECO:0000259" key="11">
    <source>
        <dbReference type="PROSITE" id="PS51847"/>
    </source>
</evidence>
<reference evidence="12" key="1">
    <citation type="submission" date="2018-02" db="EMBL/GenBank/DDBJ databases">
        <title>Rhizophora mucronata_Transcriptome.</title>
        <authorList>
            <person name="Meera S.P."/>
            <person name="Sreeshan A."/>
            <person name="Augustine A."/>
        </authorList>
    </citation>
    <scope>NUCLEOTIDE SEQUENCE</scope>
    <source>
        <tissue evidence="12">Leaf</tissue>
    </source>
</reference>
<organism evidence="12">
    <name type="scientific">Rhizophora mucronata</name>
    <name type="common">Asiatic mangrove</name>
    <dbReference type="NCBI Taxonomy" id="61149"/>
    <lineage>
        <taxon>Eukaryota</taxon>
        <taxon>Viridiplantae</taxon>
        <taxon>Streptophyta</taxon>
        <taxon>Embryophyta</taxon>
        <taxon>Tracheophyta</taxon>
        <taxon>Spermatophyta</taxon>
        <taxon>Magnoliopsida</taxon>
        <taxon>eudicotyledons</taxon>
        <taxon>Gunneridae</taxon>
        <taxon>Pentapetalae</taxon>
        <taxon>rosids</taxon>
        <taxon>fabids</taxon>
        <taxon>Malpighiales</taxon>
        <taxon>Rhizophoraceae</taxon>
        <taxon>Rhizophora</taxon>
    </lineage>
</organism>
<dbReference type="GO" id="GO:0008289">
    <property type="term" value="F:lipid binding"/>
    <property type="evidence" value="ECO:0007669"/>
    <property type="project" value="UniProtKB-KW"/>
</dbReference>
<evidence type="ECO:0000256" key="8">
    <source>
        <dbReference type="ARBA" id="ARBA00023136"/>
    </source>
</evidence>
<feature type="domain" description="SMP-LTD" evidence="11">
    <location>
        <begin position="336"/>
        <end position="602"/>
    </location>
</feature>
<dbReference type="AlphaFoldDB" id="A0A2P2MPT3"/>
<dbReference type="GO" id="GO:0005789">
    <property type="term" value="C:endoplasmic reticulum membrane"/>
    <property type="evidence" value="ECO:0007669"/>
    <property type="project" value="UniProtKB-SubCell"/>
</dbReference>
<evidence type="ECO:0000256" key="2">
    <source>
        <dbReference type="ARBA" id="ARBA00022448"/>
    </source>
</evidence>
<comment type="subcellular location">
    <subcellularLocation>
        <location evidence="1">Endoplasmic reticulum membrane</location>
    </subcellularLocation>
</comment>
<dbReference type="Pfam" id="PF23065">
    <property type="entry name" value="PH_SMPa"/>
    <property type="match status" value="1"/>
</dbReference>
<keyword evidence="6" id="KW-0445">Lipid transport</keyword>
<keyword evidence="8 10" id="KW-0472">Membrane</keyword>
<dbReference type="PANTHER" id="PTHR13466">
    <property type="entry name" value="TEX2 PROTEIN-RELATED"/>
    <property type="match status" value="1"/>
</dbReference>
<sequence>MVMWPSPLVFFGGFLVGVLTCLSFEALVIYLFINRLNRKIQLQEAKSTSSSSSSSFDFDSSTRDLDPQQSLDFAYHKKGFVWVLESEKVPKHWLLDKAPKESRRKRDLLEVNPVRKYARIKDQTFILSDLDGSNVAVPLKGCTIESVSATDHSSRKWAKRFPIKLDNKNSVVYNGSKTVFIYLKTSWEKESWCKALRFASFDDKERLNWFTKLNGEFHGYLTSLNTGYPSFMKPSVGFNAPLDSMAKLDGSASKVRLFWKKFARKASKTGIENRGTRSLGNGGVATNLIKTTPTAKIPLGQENVALPSSSTFSHAASQCHNSVASDLYSDDKFNIDEGTLCWNLLISRLFFDAKVDLKSSVRTRIQRTLSNMRTPSYIGEVICNDVDLGNLPPYIHSIKVLPMEMNEVWAWEVDIEYCGGLVLNIETRLEVHDQDLQKSIVDTNSESSSVGSVSSDLLEGFEYFGKQLNLSEETTYAQKLDEGEPQLNELENFTSCTPRITYVSRWKTILNSIAKQVSQVPLSLSIRVTSLRGTVRLHIKPPPSDQLWFGFTSMPDIEFNLESSVGEQKISSANIAFFLISRLKTSIRETLVLPNCENVCIPWMLAEKNDWVPWKVAPFIWLNREVASENVTPHDAFSPQPDEATSKIEATGATSTDNAESKHKKVSTSQYSTQAISNPPDASAYSLSSSQPMQSSKSLQELETPLLASTDLQETCGQNRGYIPECQSPSSALIHVEKQNNAFEEDDARPKRIGRRAKMLDLGKKMGEKLEEKRRHIEEKGRNIVEKMRGP</sequence>
<dbReference type="PANTHER" id="PTHR13466:SF0">
    <property type="entry name" value="SMP-LTD DOMAIN-CONTAINING PROTEIN"/>
    <property type="match status" value="1"/>
</dbReference>
<evidence type="ECO:0000256" key="4">
    <source>
        <dbReference type="ARBA" id="ARBA00022824"/>
    </source>
</evidence>
<protein>
    <recommendedName>
        <fullName evidence="11">SMP-LTD domain-containing protein</fullName>
    </recommendedName>
</protein>
<feature type="compositionally biased region" description="Low complexity" evidence="9">
    <location>
        <begin position="683"/>
        <end position="699"/>
    </location>
</feature>
<evidence type="ECO:0000256" key="5">
    <source>
        <dbReference type="ARBA" id="ARBA00022989"/>
    </source>
</evidence>
<dbReference type="CDD" id="cd21675">
    <property type="entry name" value="SMP_TEX2"/>
    <property type="match status" value="1"/>
</dbReference>
<feature type="transmembrane region" description="Helical" evidence="10">
    <location>
        <begin position="6"/>
        <end position="33"/>
    </location>
</feature>
<evidence type="ECO:0000313" key="12">
    <source>
        <dbReference type="EMBL" id="MBX32241.1"/>
    </source>
</evidence>
<accession>A0A2P2MPT3</accession>
<evidence type="ECO:0000256" key="6">
    <source>
        <dbReference type="ARBA" id="ARBA00023055"/>
    </source>
</evidence>